<comment type="similarity">
    <text evidence="1">Belongs to the mitochondrial carrier (TC 2.A.29) family.</text>
</comment>
<dbReference type="STRING" id="35608.A0A2U1LMW0"/>
<comment type="caution">
    <text evidence="6">The sequence shown here is derived from an EMBL/GenBank/DDBJ whole genome shotgun (WGS) entry which is preliminary data.</text>
</comment>
<keyword evidence="5" id="KW-0472">Membrane</keyword>
<keyword evidence="5" id="KW-0812">Transmembrane</keyword>
<reference evidence="6 7" key="1">
    <citation type="journal article" date="2018" name="Mol. Plant">
        <title>The genome of Artemisia annua provides insight into the evolution of Asteraceae family and artemisinin biosynthesis.</title>
        <authorList>
            <person name="Shen Q."/>
            <person name="Zhang L."/>
            <person name="Liao Z."/>
            <person name="Wang S."/>
            <person name="Yan T."/>
            <person name="Shi P."/>
            <person name="Liu M."/>
            <person name="Fu X."/>
            <person name="Pan Q."/>
            <person name="Wang Y."/>
            <person name="Lv Z."/>
            <person name="Lu X."/>
            <person name="Zhang F."/>
            <person name="Jiang W."/>
            <person name="Ma Y."/>
            <person name="Chen M."/>
            <person name="Hao X."/>
            <person name="Li L."/>
            <person name="Tang Y."/>
            <person name="Lv G."/>
            <person name="Zhou Y."/>
            <person name="Sun X."/>
            <person name="Brodelius P.E."/>
            <person name="Rose J.K.C."/>
            <person name="Tang K."/>
        </authorList>
    </citation>
    <scope>NUCLEOTIDE SEQUENCE [LARGE SCALE GENOMIC DNA]</scope>
    <source>
        <strain evidence="7">cv. Huhao1</strain>
        <tissue evidence="6">Leaf</tissue>
    </source>
</reference>
<evidence type="ECO:0000313" key="6">
    <source>
        <dbReference type="EMBL" id="PWA50331.1"/>
    </source>
</evidence>
<evidence type="ECO:0000256" key="4">
    <source>
        <dbReference type="ARBA" id="ARBA00022989"/>
    </source>
</evidence>
<sequence>MCLMNCLRFGVADRITELGIVVVRVRLADRITELGGVDVVTVQGTTDVECPPKERHIRIMILGLTFVINIFGGFGAYHVLMNCLRFGVADRITELGIVVVRVGLADRITELRKGGNTLLARAWTPTWSNVDKAIATLSNGFDSKSYREKGGNTLLARAWTPTWSNVDKAIATPSNGFDSKSYRGPLNVVVGIEGGCLRHQVVKQEGVTSLRKVSSLTVHRPMIVTPSQPAAYDKIKETILAKVVMEDGLDTCDSEFCRKITQLRRKCRWHYTIAYHTGYLSNLSVVIINVHQVVKQEGVTSLRKVHPFNVHRPMIVTPSQPAAYDKIKETILAKL</sequence>
<name>A0A2U1LMW0_ARTAN</name>
<feature type="transmembrane region" description="Helical" evidence="5">
    <location>
        <begin position="59"/>
        <end position="80"/>
    </location>
</feature>
<keyword evidence="4 5" id="KW-1133">Transmembrane helix</keyword>
<proteinExistence type="inferred from homology"/>
<dbReference type="InterPro" id="IPR050391">
    <property type="entry name" value="Mito_Metabolite_Transporter"/>
</dbReference>
<dbReference type="AlphaFoldDB" id="A0A2U1LMW0"/>
<dbReference type="EMBL" id="PKPP01008578">
    <property type="protein sequence ID" value="PWA50331.1"/>
    <property type="molecule type" value="Genomic_DNA"/>
</dbReference>
<keyword evidence="7" id="KW-1185">Reference proteome</keyword>
<dbReference type="Proteomes" id="UP000245207">
    <property type="component" value="Unassembled WGS sequence"/>
</dbReference>
<organism evidence="6 7">
    <name type="scientific">Artemisia annua</name>
    <name type="common">Sweet wormwood</name>
    <dbReference type="NCBI Taxonomy" id="35608"/>
    <lineage>
        <taxon>Eukaryota</taxon>
        <taxon>Viridiplantae</taxon>
        <taxon>Streptophyta</taxon>
        <taxon>Embryophyta</taxon>
        <taxon>Tracheophyta</taxon>
        <taxon>Spermatophyta</taxon>
        <taxon>Magnoliopsida</taxon>
        <taxon>eudicotyledons</taxon>
        <taxon>Gunneridae</taxon>
        <taxon>Pentapetalae</taxon>
        <taxon>asterids</taxon>
        <taxon>campanulids</taxon>
        <taxon>Asterales</taxon>
        <taxon>Asteraceae</taxon>
        <taxon>Asteroideae</taxon>
        <taxon>Anthemideae</taxon>
        <taxon>Artemisiinae</taxon>
        <taxon>Artemisia</taxon>
    </lineage>
</organism>
<evidence type="ECO:0000256" key="1">
    <source>
        <dbReference type="ARBA" id="ARBA00006375"/>
    </source>
</evidence>
<evidence type="ECO:0000256" key="5">
    <source>
        <dbReference type="SAM" id="Phobius"/>
    </source>
</evidence>
<protein>
    <submittedName>
        <fullName evidence="6">Mitochondrial brown fat uncoupling protein</fullName>
    </submittedName>
</protein>
<keyword evidence="3" id="KW-0677">Repeat</keyword>
<gene>
    <name evidence="6" type="ORF">CTI12_AA473280</name>
</gene>
<keyword evidence="2" id="KW-0813">Transport</keyword>
<dbReference type="PANTHER" id="PTHR45618">
    <property type="entry name" value="MITOCHONDRIAL DICARBOXYLATE CARRIER-RELATED"/>
    <property type="match status" value="1"/>
</dbReference>
<evidence type="ECO:0000313" key="7">
    <source>
        <dbReference type="Proteomes" id="UP000245207"/>
    </source>
</evidence>
<evidence type="ECO:0000256" key="3">
    <source>
        <dbReference type="ARBA" id="ARBA00022737"/>
    </source>
</evidence>
<accession>A0A2U1LMW0</accession>
<evidence type="ECO:0000256" key="2">
    <source>
        <dbReference type="ARBA" id="ARBA00022448"/>
    </source>
</evidence>